<feature type="transmembrane region" description="Helical" evidence="1">
    <location>
        <begin position="40"/>
        <end position="59"/>
    </location>
</feature>
<organism evidence="2 3">
    <name type="scientific">Agrobacterium bohemicum</name>
    <dbReference type="NCBI Taxonomy" id="2052828"/>
    <lineage>
        <taxon>Bacteria</taxon>
        <taxon>Pseudomonadati</taxon>
        <taxon>Pseudomonadota</taxon>
        <taxon>Alphaproteobacteria</taxon>
        <taxon>Hyphomicrobiales</taxon>
        <taxon>Rhizobiaceae</taxon>
        <taxon>Rhizobium/Agrobacterium group</taxon>
        <taxon>Agrobacterium</taxon>
    </lineage>
</organism>
<protein>
    <submittedName>
        <fullName evidence="2">Uncharacterized protein</fullName>
    </submittedName>
</protein>
<dbReference type="STRING" id="2052828.ATO67_14245"/>
<keyword evidence="1" id="KW-0812">Transmembrane</keyword>
<comment type="caution">
    <text evidence="2">The sequence shown here is derived from an EMBL/GenBank/DDBJ whole genome shotgun (WGS) entry which is preliminary data.</text>
</comment>
<evidence type="ECO:0000256" key="1">
    <source>
        <dbReference type="SAM" id="Phobius"/>
    </source>
</evidence>
<evidence type="ECO:0000313" key="3">
    <source>
        <dbReference type="Proteomes" id="UP000070498"/>
    </source>
</evidence>
<dbReference type="RefSeq" id="WP_067650272.1">
    <property type="nucleotide sequence ID" value="NZ_KQ961030.1"/>
</dbReference>
<dbReference type="Proteomes" id="UP000070498">
    <property type="component" value="Unassembled WGS sequence"/>
</dbReference>
<evidence type="ECO:0000313" key="2">
    <source>
        <dbReference type="EMBL" id="KXG84158.1"/>
    </source>
</evidence>
<keyword evidence="1" id="KW-0472">Membrane</keyword>
<name>A0A135NYA0_9HYPH</name>
<accession>A0A135NYA0</accession>
<reference evidence="2 3" key="1">
    <citation type="submission" date="2015-11" db="EMBL/GenBank/DDBJ databases">
        <title>Draft genome sequence of Agrobacterium sp. R89-1.</title>
        <authorList>
            <person name="Zahradnik J."/>
            <person name="Kyslikova E."/>
            <person name="Palyzova A."/>
            <person name="Kyslik P."/>
        </authorList>
    </citation>
    <scope>NUCLEOTIDE SEQUENCE [LARGE SCALE GENOMIC DNA]</scope>
    <source>
        <strain evidence="2 3">R89-1</strain>
    </source>
</reference>
<dbReference type="EMBL" id="LNUW01000038">
    <property type="protein sequence ID" value="KXG84158.1"/>
    <property type="molecule type" value="Genomic_DNA"/>
</dbReference>
<keyword evidence="3" id="KW-1185">Reference proteome</keyword>
<gene>
    <name evidence="2" type="ORF">ATO67_14245</name>
</gene>
<dbReference type="AlphaFoldDB" id="A0A135NYA0"/>
<keyword evidence="1" id="KW-1133">Transmembrane helix</keyword>
<sequence length="74" mass="8201">MVENVFVDEGGPEMAELHNARSIYRAAMKISALKIKKGKILLWFLPVVLPMLVVGAPYLPFSQLGPIAKRLLLP</sequence>
<proteinExistence type="predicted"/>